<gene>
    <name evidence="5" type="primary">Mo01918</name>
    <name evidence="5" type="ORF">E5Q_01918</name>
</gene>
<dbReference type="InterPro" id="IPR026113">
    <property type="entry name" value="METTL2/6/8-like"/>
</dbReference>
<dbReference type="GO" id="GO:0052735">
    <property type="term" value="F:tRNA (cytidine-3-)-methyltransferase activity"/>
    <property type="evidence" value="ECO:0007669"/>
    <property type="project" value="TreeGrafter"/>
</dbReference>
<dbReference type="SUPFAM" id="SSF53335">
    <property type="entry name" value="S-adenosyl-L-methionine-dependent methyltransferases"/>
    <property type="match status" value="1"/>
</dbReference>
<dbReference type="CDD" id="cd02440">
    <property type="entry name" value="AdoMet_MTases"/>
    <property type="match status" value="1"/>
</dbReference>
<keyword evidence="3" id="KW-0808">Transferase</keyword>
<dbReference type="eggNOG" id="KOG2361">
    <property type="taxonomic scope" value="Eukaryota"/>
</dbReference>
<dbReference type="InParanoid" id="G7DXF2"/>
<protein>
    <recommendedName>
        <fullName evidence="4">Methyltransferase type 12 domain-containing protein</fullName>
    </recommendedName>
</protein>
<dbReference type="STRING" id="764103.G7DXF2"/>
<evidence type="ECO:0000256" key="1">
    <source>
        <dbReference type="ARBA" id="ARBA00009725"/>
    </source>
</evidence>
<dbReference type="FunCoup" id="G7DXF2">
    <property type="interactions" value="537"/>
</dbReference>
<dbReference type="InterPro" id="IPR029063">
    <property type="entry name" value="SAM-dependent_MTases_sf"/>
</dbReference>
<dbReference type="PANTHER" id="PTHR22809:SF11">
    <property type="entry name" value="TRNA N(3)-METHYLCYTIDINE METHYLTRANSFERASE METTL2"/>
    <property type="match status" value="1"/>
</dbReference>
<dbReference type="HOGENOM" id="CLU_029724_1_1_1"/>
<dbReference type="RefSeq" id="XP_014569873.1">
    <property type="nucleotide sequence ID" value="XM_014714387.1"/>
</dbReference>
<dbReference type="OMA" id="PDRMQSV"/>
<dbReference type="PANTHER" id="PTHR22809">
    <property type="entry name" value="METHYLTRANSFERASE-RELATED"/>
    <property type="match status" value="1"/>
</dbReference>
<dbReference type="Pfam" id="PF08242">
    <property type="entry name" value="Methyltransf_12"/>
    <property type="match status" value="1"/>
</dbReference>
<dbReference type="GO" id="GO:0032259">
    <property type="term" value="P:methylation"/>
    <property type="evidence" value="ECO:0007669"/>
    <property type="project" value="UniProtKB-KW"/>
</dbReference>
<comment type="caution">
    <text evidence="5">The sequence shown here is derived from an EMBL/GenBank/DDBJ whole genome shotgun (WGS) entry which is preliminary data.</text>
</comment>
<evidence type="ECO:0000313" key="5">
    <source>
        <dbReference type="EMBL" id="GAA95262.1"/>
    </source>
</evidence>
<evidence type="ECO:0000313" key="6">
    <source>
        <dbReference type="Proteomes" id="UP000009131"/>
    </source>
</evidence>
<dbReference type="OrthoDB" id="417697at2759"/>
<accession>G7DXF2</accession>
<dbReference type="InterPro" id="IPR013217">
    <property type="entry name" value="Methyltransf_12"/>
</dbReference>
<proteinExistence type="inferred from homology"/>
<name>G7DXF2_MIXOS</name>
<evidence type="ECO:0000259" key="4">
    <source>
        <dbReference type="Pfam" id="PF08242"/>
    </source>
</evidence>
<dbReference type="Proteomes" id="UP000009131">
    <property type="component" value="Unassembled WGS sequence"/>
</dbReference>
<reference evidence="5 6" key="2">
    <citation type="journal article" date="2012" name="Open Biol.">
        <title>Characteristics of nucleosomes and linker DNA regions on the genome of the basidiomycete Mixia osmundae revealed by mono- and dinucleosome mapping.</title>
        <authorList>
            <person name="Nishida H."/>
            <person name="Kondo S."/>
            <person name="Matsumoto T."/>
            <person name="Suzuki Y."/>
            <person name="Yoshikawa H."/>
            <person name="Taylor T.D."/>
            <person name="Sugiyama J."/>
        </authorList>
    </citation>
    <scope>NUCLEOTIDE SEQUENCE [LARGE SCALE GENOMIC DNA]</scope>
    <source>
        <strain evidence="6">CBS 9802 / IAM 14324 / JCM 22182 / KY 12970</strain>
    </source>
</reference>
<keyword evidence="2" id="KW-0489">Methyltransferase</keyword>
<dbReference type="AlphaFoldDB" id="G7DXF2"/>
<organism evidence="5 6">
    <name type="scientific">Mixia osmundae (strain CBS 9802 / IAM 14324 / JCM 22182 / KY 12970)</name>
    <dbReference type="NCBI Taxonomy" id="764103"/>
    <lineage>
        <taxon>Eukaryota</taxon>
        <taxon>Fungi</taxon>
        <taxon>Dikarya</taxon>
        <taxon>Basidiomycota</taxon>
        <taxon>Pucciniomycotina</taxon>
        <taxon>Mixiomycetes</taxon>
        <taxon>Mixiales</taxon>
        <taxon>Mixiaceae</taxon>
        <taxon>Mixia</taxon>
    </lineage>
</organism>
<dbReference type="Gene3D" id="3.40.50.150">
    <property type="entry name" value="Vaccinia Virus protein VP39"/>
    <property type="match status" value="1"/>
</dbReference>
<sequence length="323" mass="36371">MGRPGQTIRVLQADAVADAARSGRHDRTPDDDVTVSKSDVINGAPFKQGGRLLTDEKDPWAFNAWDNVEWTSEQEKVAEEAITRQKQHPVPAALQEQVNATPAIQWDNFYARVKTSFFKDRAWLTKEFPDLERACRADRGPCTVAELGCGTGATVYPLLKASENPLLTVHALDYSHEAIQLVRSHPDYNVARVKAAVYDLACPGLPEGMAEHSVDIVTCIFVLSALHPREWHHAASNIWRMLKPGGILLFRDYGRYDLAQLRYQKGRYMQDHLYIRGDNTRCYYFEREDLISIFSSGEPSGSARFELDNLGDLAARTLDTITF</sequence>
<evidence type="ECO:0000256" key="2">
    <source>
        <dbReference type="ARBA" id="ARBA00022603"/>
    </source>
</evidence>
<comment type="similarity">
    <text evidence="1">Belongs to the methyltransferase superfamily. METL family.</text>
</comment>
<dbReference type="EMBL" id="BABT02000061">
    <property type="protein sequence ID" value="GAA95262.1"/>
    <property type="molecule type" value="Genomic_DNA"/>
</dbReference>
<keyword evidence="6" id="KW-1185">Reference proteome</keyword>
<evidence type="ECO:0000256" key="3">
    <source>
        <dbReference type="ARBA" id="ARBA00022679"/>
    </source>
</evidence>
<feature type="domain" description="Methyltransferase type 12" evidence="4">
    <location>
        <begin position="146"/>
        <end position="248"/>
    </location>
</feature>
<reference evidence="5 6" key="1">
    <citation type="journal article" date="2011" name="J. Gen. Appl. Microbiol.">
        <title>Draft genome sequencing of the enigmatic basidiomycete Mixia osmundae.</title>
        <authorList>
            <person name="Nishida H."/>
            <person name="Nagatsuka Y."/>
            <person name="Sugiyama J."/>
        </authorList>
    </citation>
    <scope>NUCLEOTIDE SEQUENCE [LARGE SCALE GENOMIC DNA]</scope>
    <source>
        <strain evidence="6">CBS 9802 / IAM 14324 / JCM 22182 / KY 12970</strain>
    </source>
</reference>